<keyword evidence="4" id="KW-0378">Hydrolase</keyword>
<evidence type="ECO:0000256" key="2">
    <source>
        <dbReference type="SAM" id="SignalP"/>
    </source>
</evidence>
<dbReference type="PANTHER" id="PTHR10963">
    <property type="entry name" value="GLYCOSYL HYDROLASE-RELATED"/>
    <property type="match status" value="1"/>
</dbReference>
<sequence length="284" mass="32852">MKFIKYSIGLFCLSIGFYQAAKGQTLTADTAGGYKLVWADEFNTEGVPDVSNWQYEQGFVRNHELQWYQPENARCHKGMLVIEAQKVHQPNPNYVAQSTNWKTNRQFIEYTSSSMNTRNLHQWQYGRMVMRGRIDTDAGLWPAFWTLGVTQPWPSNGEIDIMEYYRGKLLANIACGTATPSKAKWYSTAKPLPEFNDPKWSKKFHVWRMDWDKTAISLYVDDLLLNRVELKNLVNQDSTGFNPFNQPHYILLNLTLGGDNGGDVSATHLPKRFEVDYVRVYQQQ</sequence>
<dbReference type="InterPro" id="IPR000757">
    <property type="entry name" value="Beta-glucanase-like"/>
</dbReference>
<gene>
    <name evidence="4" type="ORF">HH214_13710</name>
</gene>
<name>A0A7L5E3G2_9SPHI</name>
<keyword evidence="5" id="KW-1185">Reference proteome</keyword>
<evidence type="ECO:0000259" key="3">
    <source>
        <dbReference type="PROSITE" id="PS51762"/>
    </source>
</evidence>
<dbReference type="InterPro" id="IPR013320">
    <property type="entry name" value="ConA-like_dom_sf"/>
</dbReference>
<protein>
    <submittedName>
        <fullName evidence="4">Glycoside hydrolase family 16 protein</fullName>
    </submittedName>
</protein>
<dbReference type="AlphaFoldDB" id="A0A7L5E3G2"/>
<dbReference type="PROSITE" id="PS51762">
    <property type="entry name" value="GH16_2"/>
    <property type="match status" value="1"/>
</dbReference>
<accession>A0A7L5E3G2</accession>
<feature type="domain" description="GH16" evidence="3">
    <location>
        <begin position="40"/>
        <end position="284"/>
    </location>
</feature>
<comment type="similarity">
    <text evidence="1">Belongs to the glycosyl hydrolase 16 family.</text>
</comment>
<feature type="signal peptide" evidence="2">
    <location>
        <begin position="1"/>
        <end position="20"/>
    </location>
</feature>
<reference evidence="4 5" key="1">
    <citation type="submission" date="2020-04" db="EMBL/GenBank/DDBJ databases">
        <title>Genome sequencing of novel species.</title>
        <authorList>
            <person name="Heo J."/>
            <person name="Kim S.-J."/>
            <person name="Kim J.-S."/>
            <person name="Hong S.-B."/>
            <person name="Kwon S.-W."/>
        </authorList>
    </citation>
    <scope>NUCLEOTIDE SEQUENCE [LARGE SCALE GENOMIC DNA]</scope>
    <source>
        <strain evidence="4 5">F39-2</strain>
    </source>
</reference>
<organism evidence="4 5">
    <name type="scientific">Mucilaginibacter robiniae</name>
    <dbReference type="NCBI Taxonomy" id="2728022"/>
    <lineage>
        <taxon>Bacteria</taxon>
        <taxon>Pseudomonadati</taxon>
        <taxon>Bacteroidota</taxon>
        <taxon>Sphingobacteriia</taxon>
        <taxon>Sphingobacteriales</taxon>
        <taxon>Sphingobacteriaceae</taxon>
        <taxon>Mucilaginibacter</taxon>
    </lineage>
</organism>
<dbReference type="EMBL" id="CP051682">
    <property type="protein sequence ID" value="QJD96849.1"/>
    <property type="molecule type" value="Genomic_DNA"/>
</dbReference>
<dbReference type="Gene3D" id="2.60.120.200">
    <property type="match status" value="1"/>
</dbReference>
<dbReference type="RefSeq" id="WP_169608537.1">
    <property type="nucleotide sequence ID" value="NZ_CP051682.1"/>
</dbReference>
<feature type="chain" id="PRO_5029616918" evidence="2">
    <location>
        <begin position="21"/>
        <end position="284"/>
    </location>
</feature>
<dbReference type="KEGG" id="mrob:HH214_13710"/>
<dbReference type="GO" id="GO:0004553">
    <property type="term" value="F:hydrolase activity, hydrolyzing O-glycosyl compounds"/>
    <property type="evidence" value="ECO:0007669"/>
    <property type="project" value="InterPro"/>
</dbReference>
<dbReference type="CDD" id="cd08023">
    <property type="entry name" value="GH16_laminarinase_like"/>
    <property type="match status" value="1"/>
</dbReference>
<dbReference type="Proteomes" id="UP000503278">
    <property type="component" value="Chromosome"/>
</dbReference>
<dbReference type="SUPFAM" id="SSF49899">
    <property type="entry name" value="Concanavalin A-like lectins/glucanases"/>
    <property type="match status" value="1"/>
</dbReference>
<dbReference type="InterPro" id="IPR050546">
    <property type="entry name" value="Glycosyl_Hydrlase_16"/>
</dbReference>
<dbReference type="GO" id="GO:0005975">
    <property type="term" value="P:carbohydrate metabolic process"/>
    <property type="evidence" value="ECO:0007669"/>
    <property type="project" value="InterPro"/>
</dbReference>
<evidence type="ECO:0000256" key="1">
    <source>
        <dbReference type="ARBA" id="ARBA00006865"/>
    </source>
</evidence>
<proteinExistence type="inferred from homology"/>
<dbReference type="Pfam" id="PF00722">
    <property type="entry name" value="Glyco_hydro_16"/>
    <property type="match status" value="1"/>
</dbReference>
<evidence type="ECO:0000313" key="4">
    <source>
        <dbReference type="EMBL" id="QJD96849.1"/>
    </source>
</evidence>
<dbReference type="PANTHER" id="PTHR10963:SF55">
    <property type="entry name" value="GLYCOSIDE HYDROLASE FAMILY 16 PROTEIN"/>
    <property type="match status" value="1"/>
</dbReference>
<keyword evidence="2" id="KW-0732">Signal</keyword>
<evidence type="ECO:0000313" key="5">
    <source>
        <dbReference type="Proteomes" id="UP000503278"/>
    </source>
</evidence>